<dbReference type="InterPro" id="IPR050277">
    <property type="entry name" value="Sodium:Solute_Symporter"/>
</dbReference>
<dbReference type="Gene3D" id="1.20.1730.10">
    <property type="entry name" value="Sodium/glucose cotransporter"/>
    <property type="match status" value="1"/>
</dbReference>
<dbReference type="Proteomes" id="UP001303532">
    <property type="component" value="Chromosome"/>
</dbReference>
<evidence type="ECO:0000256" key="11">
    <source>
        <dbReference type="ARBA" id="ARBA00023201"/>
    </source>
</evidence>
<keyword evidence="7 14" id="KW-1133">Transmembrane helix</keyword>
<dbReference type="EMBL" id="CP116341">
    <property type="protein sequence ID" value="WOV83037.1"/>
    <property type="molecule type" value="Genomic_DNA"/>
</dbReference>
<sequence length="491" mass="52936">MNTIIMVEFVLYLLIMLVVGFLVSRRSKSHADFLLGGKQLPGWALAFSERATGESAWLLLGYTGFVFATGLSGVWVAVGIASGIIFSWLFLAKRFMKEAEKTGTLTLPSFLAHRFGKHGKMILWLSTILIFSFMMFYFGAQIAGAGKTLLAVFNIPTKVGAILSIIVVVILAYAGGFVTVVWTDMIQSIMMLITLVVLPIVALVQISAADLSISQALVAAGPSMDSWTGGAIGFSLGLLLFNNFAWFFGFLGGQPQLSARFMALRSEKEAKQGSFVAITWTILAYSGAFMIGITALTLYQGQVFADVEMILPFMILDLMPPWIAGVLLAGILAAIISTADSQLLVITSSVSEDIIQRAMNLKLTEKKLVAISRLTIVAAGIVGLIIALTSKSLVFLVVSWAWAGVGCTLSPAIMLTFFWKRYSGIGVIATIVSGFVSTVIWISTPLDAIATSRFTTFFIALAFGIIFSLLFPDKKEDQETAPAEAPESSQI</sequence>
<feature type="transmembrane region" description="Helical" evidence="14">
    <location>
        <begin position="160"/>
        <end position="182"/>
    </location>
</feature>
<dbReference type="CDD" id="cd11475">
    <property type="entry name" value="SLC5sbd_PutP"/>
    <property type="match status" value="1"/>
</dbReference>
<feature type="transmembrane region" description="Helical" evidence="14">
    <location>
        <begin position="121"/>
        <end position="140"/>
    </location>
</feature>
<dbReference type="NCBIfam" id="TIGR00813">
    <property type="entry name" value="sss"/>
    <property type="match status" value="1"/>
</dbReference>
<evidence type="ECO:0000256" key="10">
    <source>
        <dbReference type="ARBA" id="ARBA00023136"/>
    </source>
</evidence>
<evidence type="ECO:0000256" key="3">
    <source>
        <dbReference type="ARBA" id="ARBA00022448"/>
    </source>
</evidence>
<accession>A0ABZ0KUP8</accession>
<feature type="transmembrane region" description="Helical" evidence="14">
    <location>
        <begin position="368"/>
        <end position="388"/>
    </location>
</feature>
<keyword evidence="11 14" id="KW-0739">Sodium transport</keyword>
<keyword evidence="9 14" id="KW-0406">Ion transport</keyword>
<evidence type="ECO:0000256" key="1">
    <source>
        <dbReference type="ARBA" id="ARBA00004651"/>
    </source>
</evidence>
<gene>
    <name evidence="15" type="ORF">PGH26_08785</name>
</gene>
<comment type="function">
    <text evidence="14">Catalyzes the sodium-dependent uptake of extracellular L-proline.</text>
</comment>
<dbReference type="PANTHER" id="PTHR48086">
    <property type="entry name" value="SODIUM/PROLINE SYMPORTER-RELATED"/>
    <property type="match status" value="1"/>
</dbReference>
<keyword evidence="5 14" id="KW-0812">Transmembrane</keyword>
<feature type="transmembrane region" description="Helical" evidence="14">
    <location>
        <begin position="454"/>
        <end position="471"/>
    </location>
</feature>
<feature type="transmembrane region" description="Helical" evidence="14">
    <location>
        <begin position="274"/>
        <end position="299"/>
    </location>
</feature>
<evidence type="ECO:0000256" key="6">
    <source>
        <dbReference type="ARBA" id="ARBA00022847"/>
    </source>
</evidence>
<feature type="transmembrane region" description="Helical" evidence="14">
    <location>
        <begin position="189"/>
        <end position="209"/>
    </location>
</feature>
<name>A0ABZ0KUP8_9BACL</name>
<proteinExistence type="inferred from homology"/>
<dbReference type="RefSeq" id="WP_323690709.1">
    <property type="nucleotide sequence ID" value="NZ_CP116341.1"/>
</dbReference>
<dbReference type="Pfam" id="PF00474">
    <property type="entry name" value="SSF"/>
    <property type="match status" value="1"/>
</dbReference>
<protein>
    <recommendedName>
        <fullName evidence="14">Sodium/proline symporter</fullName>
    </recommendedName>
    <alternativeName>
        <fullName evidence="14">Proline permease</fullName>
    </alternativeName>
</protein>
<feature type="transmembrane region" description="Helical" evidence="14">
    <location>
        <begin position="425"/>
        <end position="442"/>
    </location>
</feature>
<evidence type="ECO:0000256" key="4">
    <source>
        <dbReference type="ARBA" id="ARBA00022475"/>
    </source>
</evidence>
<keyword evidence="3 14" id="KW-0813">Transport</keyword>
<feature type="transmembrane region" description="Helical" evidence="14">
    <location>
        <begin position="319"/>
        <end position="347"/>
    </location>
</feature>
<dbReference type="PROSITE" id="PS50283">
    <property type="entry name" value="NA_SOLUT_SYMP_3"/>
    <property type="match status" value="1"/>
</dbReference>
<evidence type="ECO:0000256" key="5">
    <source>
        <dbReference type="ARBA" id="ARBA00022692"/>
    </source>
</evidence>
<feature type="transmembrane region" description="Helical" evidence="14">
    <location>
        <begin position="7"/>
        <end position="24"/>
    </location>
</feature>
<dbReference type="InterPro" id="IPR001734">
    <property type="entry name" value="Na/solute_symporter"/>
</dbReference>
<keyword evidence="16" id="KW-1185">Reference proteome</keyword>
<evidence type="ECO:0000313" key="15">
    <source>
        <dbReference type="EMBL" id="WOV83037.1"/>
    </source>
</evidence>
<dbReference type="InterPro" id="IPR011851">
    <property type="entry name" value="Na/Pro_symporter"/>
</dbReference>
<feature type="transmembrane region" description="Helical" evidence="14">
    <location>
        <begin position="229"/>
        <end position="253"/>
    </location>
</feature>
<organism evidence="15 16">
    <name type="scientific">Sporosarcina jeotgali</name>
    <dbReference type="NCBI Taxonomy" id="3020056"/>
    <lineage>
        <taxon>Bacteria</taxon>
        <taxon>Bacillati</taxon>
        <taxon>Bacillota</taxon>
        <taxon>Bacilli</taxon>
        <taxon>Bacillales</taxon>
        <taxon>Caryophanaceae</taxon>
        <taxon>Sporosarcina</taxon>
    </lineage>
</organism>
<feature type="transmembrane region" description="Helical" evidence="14">
    <location>
        <begin position="65"/>
        <end position="91"/>
    </location>
</feature>
<keyword evidence="6 14" id="KW-0769">Symport</keyword>
<evidence type="ECO:0000256" key="13">
    <source>
        <dbReference type="RuleBase" id="RU362091"/>
    </source>
</evidence>
<comment type="catalytic activity">
    <reaction evidence="12">
        <text>L-proline(in) + Na(+)(in) = L-proline(out) + Na(+)(out)</text>
        <dbReference type="Rhea" id="RHEA:28967"/>
        <dbReference type="ChEBI" id="CHEBI:29101"/>
        <dbReference type="ChEBI" id="CHEBI:60039"/>
    </reaction>
</comment>
<feature type="transmembrane region" description="Helical" evidence="14">
    <location>
        <begin position="394"/>
        <end position="418"/>
    </location>
</feature>
<keyword evidence="14" id="KW-0029">Amino-acid transport</keyword>
<comment type="similarity">
    <text evidence="2 13">Belongs to the sodium:solute symporter (SSF) (TC 2.A.21) family.</text>
</comment>
<evidence type="ECO:0000256" key="7">
    <source>
        <dbReference type="ARBA" id="ARBA00022989"/>
    </source>
</evidence>
<evidence type="ECO:0000256" key="8">
    <source>
        <dbReference type="ARBA" id="ARBA00023053"/>
    </source>
</evidence>
<evidence type="ECO:0000256" key="14">
    <source>
        <dbReference type="RuleBase" id="RU366012"/>
    </source>
</evidence>
<evidence type="ECO:0000256" key="2">
    <source>
        <dbReference type="ARBA" id="ARBA00006434"/>
    </source>
</evidence>
<keyword evidence="4 14" id="KW-1003">Cell membrane</keyword>
<keyword evidence="8 14" id="KW-0915">Sodium</keyword>
<evidence type="ECO:0000256" key="12">
    <source>
        <dbReference type="ARBA" id="ARBA00033708"/>
    </source>
</evidence>
<reference evidence="15 16" key="1">
    <citation type="submission" date="2023-01" db="EMBL/GenBank/DDBJ databases">
        <title>Sporosarcina sp. nov., isolated from Korean tranditional fermented seafood 'Jeotgal'.</title>
        <authorList>
            <person name="Yang A.-I."/>
        </authorList>
    </citation>
    <scope>NUCLEOTIDE SEQUENCE [LARGE SCALE GENOMIC DNA]</scope>
    <source>
        <strain evidence="15 16">B2O-1</strain>
    </source>
</reference>
<dbReference type="InterPro" id="IPR038377">
    <property type="entry name" value="Na/Glc_symporter_sf"/>
</dbReference>
<dbReference type="PANTHER" id="PTHR48086:SF3">
    <property type="entry name" value="SODIUM_PROLINE SYMPORTER"/>
    <property type="match status" value="1"/>
</dbReference>
<evidence type="ECO:0000313" key="16">
    <source>
        <dbReference type="Proteomes" id="UP001303532"/>
    </source>
</evidence>
<evidence type="ECO:0000256" key="9">
    <source>
        <dbReference type="ARBA" id="ARBA00023065"/>
    </source>
</evidence>
<keyword evidence="10 14" id="KW-0472">Membrane</keyword>
<comment type="subcellular location">
    <subcellularLocation>
        <location evidence="1 14">Cell membrane</location>
        <topology evidence="1 14">Multi-pass membrane protein</topology>
    </subcellularLocation>
</comment>